<reference evidence="2 3" key="1">
    <citation type="submission" date="2018-06" db="EMBL/GenBank/DDBJ databases">
        <authorList>
            <consortium name="Pathogen Informatics"/>
            <person name="Doyle S."/>
        </authorList>
    </citation>
    <scope>NUCLEOTIDE SEQUENCE [LARGE SCALE GENOMIC DNA]</scope>
    <source>
        <strain evidence="2 3">NCTC10418</strain>
    </source>
</reference>
<dbReference type="FunFam" id="1.10.8.750:FF:000002">
    <property type="entry name" value="Phosphoribosylformylglycinamidine synthase"/>
    <property type="match status" value="1"/>
</dbReference>
<protein>
    <submittedName>
        <fullName evidence="2">Phosphoribosylformylglycinamidine synthase</fullName>
        <ecNumber evidence="2">6.3.5.3</ecNumber>
    </submittedName>
</protein>
<dbReference type="InterPro" id="IPR041609">
    <property type="entry name" value="PurL_linker"/>
</dbReference>
<dbReference type="PANTHER" id="PTHR10099:SF1">
    <property type="entry name" value="PHOSPHORIBOSYLFORMYLGLYCINAMIDINE SYNTHASE"/>
    <property type="match status" value="1"/>
</dbReference>
<evidence type="ECO:0000259" key="1">
    <source>
        <dbReference type="Pfam" id="PF18072"/>
    </source>
</evidence>
<feature type="domain" description="Phosphoribosylformylglycinamidine synthase linker" evidence="1">
    <location>
        <begin position="37"/>
        <end position="85"/>
    </location>
</feature>
<sequence>METVFFALDDAEQLFAHHQPTPVTSVDLLGQGRQALIDANLRLGLALAEDEIDYLQDAFTKLGRNPNDIELYMFAQANSEHCRHKIFNADWVIDGEQQPKSLFKMIKNHLRNHARLRSLCL</sequence>
<name>A0A376KPU8_ECOLX</name>
<dbReference type="EMBL" id="UFZQ01000001">
    <property type="protein sequence ID" value="STE84382.1"/>
    <property type="molecule type" value="Genomic_DNA"/>
</dbReference>
<gene>
    <name evidence="2" type="primary">purL_2</name>
    <name evidence="2" type="ORF">NCTC10418_02074</name>
</gene>
<organism evidence="2 3">
    <name type="scientific">Escherichia coli</name>
    <dbReference type="NCBI Taxonomy" id="562"/>
    <lineage>
        <taxon>Bacteria</taxon>
        <taxon>Pseudomonadati</taxon>
        <taxon>Pseudomonadota</taxon>
        <taxon>Gammaproteobacteria</taxon>
        <taxon>Enterobacterales</taxon>
        <taxon>Enterobacteriaceae</taxon>
        <taxon>Escherichia</taxon>
    </lineage>
</organism>
<dbReference type="SUPFAM" id="SSF109736">
    <property type="entry name" value="FGAM synthase PurL, linker domain"/>
    <property type="match status" value="1"/>
</dbReference>
<dbReference type="AlphaFoldDB" id="A0A376KPU8"/>
<evidence type="ECO:0000313" key="3">
    <source>
        <dbReference type="Proteomes" id="UP000255460"/>
    </source>
</evidence>
<dbReference type="PANTHER" id="PTHR10099">
    <property type="entry name" value="PHOSPHORIBOSYLFORMYLGLYCINAMIDINE SYNTHASE"/>
    <property type="match status" value="1"/>
</dbReference>
<proteinExistence type="predicted"/>
<evidence type="ECO:0000313" key="2">
    <source>
        <dbReference type="EMBL" id="STE84382.1"/>
    </source>
</evidence>
<dbReference type="Pfam" id="PF18072">
    <property type="entry name" value="FGAR-AT_linker"/>
    <property type="match status" value="1"/>
</dbReference>
<dbReference type="GO" id="GO:0005737">
    <property type="term" value="C:cytoplasm"/>
    <property type="evidence" value="ECO:0007669"/>
    <property type="project" value="TreeGrafter"/>
</dbReference>
<accession>A0A376KPU8</accession>
<dbReference type="EC" id="6.3.5.3" evidence="2"/>
<dbReference type="Proteomes" id="UP000255460">
    <property type="component" value="Unassembled WGS sequence"/>
</dbReference>
<dbReference type="GO" id="GO:0004642">
    <property type="term" value="F:phosphoribosylformylglycinamidine synthase activity"/>
    <property type="evidence" value="ECO:0007669"/>
    <property type="project" value="UniProtKB-EC"/>
</dbReference>
<keyword evidence="2" id="KW-0436">Ligase</keyword>
<dbReference type="Gene3D" id="1.10.8.750">
    <property type="entry name" value="Phosphoribosylformylglycinamidine synthase, linker domain"/>
    <property type="match status" value="1"/>
</dbReference>
<dbReference type="GO" id="GO:0006164">
    <property type="term" value="P:purine nucleotide biosynthetic process"/>
    <property type="evidence" value="ECO:0007669"/>
    <property type="project" value="TreeGrafter"/>
</dbReference>